<evidence type="ECO:0000313" key="2">
    <source>
        <dbReference type="Proteomes" id="UP001595868"/>
    </source>
</evidence>
<name>A0ABV8KEB7_9ACTN</name>
<keyword evidence="2" id="KW-1185">Reference proteome</keyword>
<sequence>MRGPAHLGELRAGDLPVAATADDYQTVKAEPAVRLVCGAGTFKQSIGLPAAADWKFEVLPPTPEATAGGERTYRCLAGKGAGALAGPTLGR</sequence>
<comment type="caution">
    <text evidence="1">The sequence shown here is derived from an EMBL/GenBank/DDBJ whole genome shotgun (WGS) entry which is preliminary data.</text>
</comment>
<gene>
    <name evidence="1" type="ORF">ACFOX0_00020</name>
</gene>
<organism evidence="1 2">
    <name type="scientific">Micromonospora zhanjiangensis</name>
    <dbReference type="NCBI Taxonomy" id="1522057"/>
    <lineage>
        <taxon>Bacteria</taxon>
        <taxon>Bacillati</taxon>
        <taxon>Actinomycetota</taxon>
        <taxon>Actinomycetes</taxon>
        <taxon>Micromonosporales</taxon>
        <taxon>Micromonosporaceae</taxon>
        <taxon>Micromonospora</taxon>
    </lineage>
</organism>
<dbReference type="Proteomes" id="UP001595868">
    <property type="component" value="Unassembled WGS sequence"/>
</dbReference>
<reference evidence="2" key="1">
    <citation type="journal article" date="2019" name="Int. J. Syst. Evol. Microbiol.">
        <title>The Global Catalogue of Microorganisms (GCM) 10K type strain sequencing project: providing services to taxonomists for standard genome sequencing and annotation.</title>
        <authorList>
            <consortium name="The Broad Institute Genomics Platform"/>
            <consortium name="The Broad Institute Genome Sequencing Center for Infectious Disease"/>
            <person name="Wu L."/>
            <person name="Ma J."/>
        </authorList>
    </citation>
    <scope>NUCLEOTIDE SEQUENCE [LARGE SCALE GENOMIC DNA]</scope>
    <source>
        <strain evidence="2">2902at01</strain>
    </source>
</reference>
<evidence type="ECO:0000313" key="1">
    <source>
        <dbReference type="EMBL" id="MFC4104324.1"/>
    </source>
</evidence>
<dbReference type="RefSeq" id="WP_377541252.1">
    <property type="nucleotide sequence ID" value="NZ_JBHSBN010000001.1"/>
</dbReference>
<accession>A0ABV8KEB7</accession>
<proteinExistence type="predicted"/>
<dbReference type="EMBL" id="JBHSBN010000001">
    <property type="protein sequence ID" value="MFC4104324.1"/>
    <property type="molecule type" value="Genomic_DNA"/>
</dbReference>
<protein>
    <submittedName>
        <fullName evidence="1">Uncharacterized protein</fullName>
    </submittedName>
</protein>